<keyword evidence="1" id="KW-0808">Transferase</keyword>
<name>A0A6L2L2K7_TANCI</name>
<organism evidence="1">
    <name type="scientific">Tanacetum cinerariifolium</name>
    <name type="common">Dalmatian daisy</name>
    <name type="synonym">Chrysanthemum cinerariifolium</name>
    <dbReference type="NCBI Taxonomy" id="118510"/>
    <lineage>
        <taxon>Eukaryota</taxon>
        <taxon>Viridiplantae</taxon>
        <taxon>Streptophyta</taxon>
        <taxon>Embryophyta</taxon>
        <taxon>Tracheophyta</taxon>
        <taxon>Spermatophyta</taxon>
        <taxon>Magnoliopsida</taxon>
        <taxon>eudicotyledons</taxon>
        <taxon>Gunneridae</taxon>
        <taxon>Pentapetalae</taxon>
        <taxon>asterids</taxon>
        <taxon>campanulids</taxon>
        <taxon>Asterales</taxon>
        <taxon>Asteraceae</taxon>
        <taxon>Asteroideae</taxon>
        <taxon>Anthemideae</taxon>
        <taxon>Anthemidinae</taxon>
        <taxon>Tanacetum</taxon>
    </lineage>
</organism>
<evidence type="ECO:0000313" key="1">
    <source>
        <dbReference type="EMBL" id="GEU56131.1"/>
    </source>
</evidence>
<dbReference type="SUPFAM" id="SSF56672">
    <property type="entry name" value="DNA/RNA polymerases"/>
    <property type="match status" value="1"/>
</dbReference>
<comment type="caution">
    <text evidence="1">The sequence shown here is derived from an EMBL/GenBank/DDBJ whole genome shotgun (WGS) entry which is preliminary data.</text>
</comment>
<dbReference type="AlphaFoldDB" id="A0A6L2L2K7"/>
<proteinExistence type="predicted"/>
<sequence>MCVDYKQLNKSTVKDKFPIPVVEELIDELSGSKFFTNQSRDSYLSHLRQVLSVLKTNSLFFERSKCVFATISVEYLGHIISSKEVATDPSKIQAMKEWPVPKNIKQLRGFLRTGYWGSITTGRVVTDMTKVDKIEAKRTKPDTGMKRVQEIKAEG</sequence>
<dbReference type="Gene3D" id="3.30.70.270">
    <property type="match status" value="2"/>
</dbReference>
<keyword evidence="1" id="KW-0695">RNA-directed DNA polymerase</keyword>
<dbReference type="PANTHER" id="PTHR37984">
    <property type="entry name" value="PROTEIN CBG26694"/>
    <property type="match status" value="1"/>
</dbReference>
<dbReference type="GO" id="GO:0003964">
    <property type="term" value="F:RNA-directed DNA polymerase activity"/>
    <property type="evidence" value="ECO:0007669"/>
    <property type="project" value="UniProtKB-KW"/>
</dbReference>
<keyword evidence="1" id="KW-0548">Nucleotidyltransferase</keyword>
<protein>
    <submittedName>
        <fullName evidence="1">Reverse transcriptase</fullName>
    </submittedName>
</protein>
<gene>
    <name evidence="1" type="ORF">Tci_028109</name>
</gene>
<dbReference type="InterPro" id="IPR043128">
    <property type="entry name" value="Rev_trsase/Diguanyl_cyclase"/>
</dbReference>
<dbReference type="PANTHER" id="PTHR37984:SF5">
    <property type="entry name" value="PROTEIN NYNRIN-LIKE"/>
    <property type="match status" value="1"/>
</dbReference>
<dbReference type="EMBL" id="BKCJ010003612">
    <property type="protein sequence ID" value="GEU56131.1"/>
    <property type="molecule type" value="Genomic_DNA"/>
</dbReference>
<accession>A0A6L2L2K7</accession>
<dbReference type="InterPro" id="IPR050951">
    <property type="entry name" value="Retrovirus_Pol_polyprotein"/>
</dbReference>
<reference evidence="1" key="1">
    <citation type="journal article" date="2019" name="Sci. Rep.">
        <title>Draft genome of Tanacetum cinerariifolium, the natural source of mosquito coil.</title>
        <authorList>
            <person name="Yamashiro T."/>
            <person name="Shiraishi A."/>
            <person name="Satake H."/>
            <person name="Nakayama K."/>
        </authorList>
    </citation>
    <scope>NUCLEOTIDE SEQUENCE</scope>
</reference>
<dbReference type="InterPro" id="IPR043502">
    <property type="entry name" value="DNA/RNA_pol_sf"/>
</dbReference>